<evidence type="ECO:0000313" key="2">
    <source>
        <dbReference type="EMBL" id="SMR77800.1"/>
    </source>
</evidence>
<gene>
    <name evidence="2" type="ORF">SAMN04487964_11753</name>
</gene>
<dbReference type="EMBL" id="FXWV01000017">
    <property type="protein sequence ID" value="SMR77800.1"/>
    <property type="molecule type" value="Genomic_DNA"/>
</dbReference>
<keyword evidence="1" id="KW-0812">Transmembrane</keyword>
<comment type="caution">
    <text evidence="2">The sequence shown here is derived from an EMBL/GenBank/DDBJ whole genome shotgun (WGS) entry which is preliminary data.</text>
</comment>
<name>A0ABY1S3L8_9GAMM</name>
<dbReference type="Pfam" id="PF07963">
    <property type="entry name" value="N_methyl"/>
    <property type="match status" value="1"/>
</dbReference>
<feature type="transmembrane region" description="Helical" evidence="1">
    <location>
        <begin position="12"/>
        <end position="37"/>
    </location>
</feature>
<dbReference type="NCBIfam" id="TIGR02532">
    <property type="entry name" value="IV_pilin_GFxxxE"/>
    <property type="match status" value="1"/>
</dbReference>
<organism evidence="2 3">
    <name type="scientific">Marinobacterium sediminicola</name>
    <dbReference type="NCBI Taxonomy" id="518898"/>
    <lineage>
        <taxon>Bacteria</taxon>
        <taxon>Pseudomonadati</taxon>
        <taxon>Pseudomonadota</taxon>
        <taxon>Gammaproteobacteria</taxon>
        <taxon>Oceanospirillales</taxon>
        <taxon>Oceanospirillaceae</taxon>
        <taxon>Marinobacterium</taxon>
    </lineage>
</organism>
<keyword evidence="1" id="KW-0472">Membrane</keyword>
<sequence length="251" mass="27440">MQLTHTWKSQQGLTLVEVMVAMAIGIFLLGAGGAAFISAMNTQTENLQLTRLNQDMRTLLDIMSKDIRRSGFLTSKPHLSSNSTHLKQNPFFSTDNDIKAIDNTCFLYAYNRHDTDPVSVSTSDRFGFKLVTADGESGKIMMRKSADNNSNCTDGSWETITEPEVDITELKFSISTSGVNPTSLLDSEGVLTGENSCTAGSACASCTSGEPCIQIRSVDITLTARLAADHTVTQSMKRTVRIRNDKYIDAF</sequence>
<accession>A0ABY1S3L8</accession>
<dbReference type="RefSeq" id="WP_239039837.1">
    <property type="nucleotide sequence ID" value="NZ_BAAAEY010000004.1"/>
</dbReference>
<protein>
    <submittedName>
        <fullName evidence="2">Prepilin-type N-terminal cleavage/methylation domain-containing protein</fullName>
    </submittedName>
</protein>
<proteinExistence type="predicted"/>
<dbReference type="Proteomes" id="UP001159257">
    <property type="component" value="Unassembled WGS sequence"/>
</dbReference>
<reference evidence="2 3" key="1">
    <citation type="submission" date="2017-05" db="EMBL/GenBank/DDBJ databases">
        <authorList>
            <person name="Varghese N."/>
            <person name="Submissions S."/>
        </authorList>
    </citation>
    <scope>NUCLEOTIDE SEQUENCE [LARGE SCALE GENOMIC DNA]</scope>
    <source>
        <strain evidence="2 3">CGMCC 1.7287</strain>
    </source>
</reference>
<evidence type="ECO:0000256" key="1">
    <source>
        <dbReference type="SAM" id="Phobius"/>
    </source>
</evidence>
<keyword evidence="1" id="KW-1133">Transmembrane helix</keyword>
<evidence type="ECO:0000313" key="3">
    <source>
        <dbReference type="Proteomes" id="UP001159257"/>
    </source>
</evidence>
<keyword evidence="3" id="KW-1185">Reference proteome</keyword>
<dbReference type="InterPro" id="IPR012902">
    <property type="entry name" value="N_methyl_site"/>
</dbReference>